<dbReference type="AlphaFoldDB" id="W9SGH1"/>
<keyword evidence="1" id="KW-0812">Transmembrane</keyword>
<dbReference type="EMBL" id="KE346156">
    <property type="protein sequence ID" value="EXC27868.1"/>
    <property type="molecule type" value="Genomic_DNA"/>
</dbReference>
<keyword evidence="3" id="KW-1185">Reference proteome</keyword>
<keyword evidence="1" id="KW-0472">Membrane</keyword>
<proteinExistence type="predicted"/>
<organism evidence="2 3">
    <name type="scientific">Morus notabilis</name>
    <dbReference type="NCBI Taxonomy" id="981085"/>
    <lineage>
        <taxon>Eukaryota</taxon>
        <taxon>Viridiplantae</taxon>
        <taxon>Streptophyta</taxon>
        <taxon>Embryophyta</taxon>
        <taxon>Tracheophyta</taxon>
        <taxon>Spermatophyta</taxon>
        <taxon>Magnoliopsida</taxon>
        <taxon>eudicotyledons</taxon>
        <taxon>Gunneridae</taxon>
        <taxon>Pentapetalae</taxon>
        <taxon>rosids</taxon>
        <taxon>fabids</taxon>
        <taxon>Rosales</taxon>
        <taxon>Moraceae</taxon>
        <taxon>Moreae</taxon>
        <taxon>Morus</taxon>
    </lineage>
</organism>
<evidence type="ECO:0000313" key="3">
    <source>
        <dbReference type="Proteomes" id="UP000030645"/>
    </source>
</evidence>
<dbReference type="STRING" id="981085.W9SGH1"/>
<dbReference type="eggNOG" id="KOG0065">
    <property type="taxonomic scope" value="Eukaryota"/>
</dbReference>
<reference evidence="3" key="1">
    <citation type="submission" date="2013-01" db="EMBL/GenBank/DDBJ databases">
        <title>Draft Genome Sequence of a Mulberry Tree, Morus notabilis C.K. Schneid.</title>
        <authorList>
            <person name="He N."/>
            <person name="Zhao S."/>
        </authorList>
    </citation>
    <scope>NUCLEOTIDE SEQUENCE</scope>
</reference>
<accession>W9SGH1</accession>
<name>W9SGH1_9ROSA</name>
<protein>
    <submittedName>
        <fullName evidence="2">Uncharacterized protein</fullName>
    </submittedName>
</protein>
<evidence type="ECO:0000313" key="2">
    <source>
        <dbReference type="EMBL" id="EXC27868.1"/>
    </source>
</evidence>
<dbReference type="Proteomes" id="UP000030645">
    <property type="component" value="Unassembled WGS sequence"/>
</dbReference>
<keyword evidence="1" id="KW-1133">Transmembrane helix</keyword>
<gene>
    <name evidence="2" type="ORF">L484_009190</name>
</gene>
<sequence length="91" mass="9973">MAIAVTPNYHIASIISGAFYGLWNLFSGFIIPLSRQVCLGVFVRAMTELRDKNIIINNHSKQDAAFLGHNKAKNEGATTKGACLLQIPLEK</sequence>
<evidence type="ECO:0000256" key="1">
    <source>
        <dbReference type="SAM" id="Phobius"/>
    </source>
</evidence>
<feature type="transmembrane region" description="Helical" evidence="1">
    <location>
        <begin position="20"/>
        <end position="43"/>
    </location>
</feature>